<reference evidence="15 18" key="3">
    <citation type="journal article" date="2019" name="Nat. Med.">
        <title>A library of human gut bacterial isolates paired with longitudinal multiomics data enables mechanistic microbiome research.</title>
        <authorList>
            <person name="Poyet M."/>
            <person name="Groussin M."/>
            <person name="Gibbons S.M."/>
            <person name="Avila-Pacheco J."/>
            <person name="Jiang X."/>
            <person name="Kearney S.M."/>
            <person name="Perrotta A.R."/>
            <person name="Berdy B."/>
            <person name="Zhao S."/>
            <person name="Lieberman T.D."/>
            <person name="Swanson P.K."/>
            <person name="Smith M."/>
            <person name="Roesemann S."/>
            <person name="Alexander J.E."/>
            <person name="Rich S.A."/>
            <person name="Livny J."/>
            <person name="Vlamakis H."/>
            <person name="Clish C."/>
            <person name="Bullock K."/>
            <person name="Deik A."/>
            <person name="Scott J."/>
            <person name="Pierce K.A."/>
            <person name="Xavier R.J."/>
            <person name="Alm E.J."/>
        </authorList>
    </citation>
    <scope>NUCLEOTIDE SEQUENCE [LARGE SCALE GENOMIC DNA]</scope>
    <source>
        <strain evidence="15 18">BIOML-A2</strain>
    </source>
</reference>
<dbReference type="RefSeq" id="WP_073261041.1">
    <property type="nucleotide sequence ID" value="NZ_FQVY01000002.1"/>
</dbReference>
<organism evidence="16 17">
    <name type="scientific">Bittarella massiliensis</name>
    <name type="common">ex Durand et al. 2017</name>
    <dbReference type="NCBI Taxonomy" id="1720313"/>
    <lineage>
        <taxon>Bacteria</taxon>
        <taxon>Bacillati</taxon>
        <taxon>Bacillota</taxon>
        <taxon>Clostridia</taxon>
        <taxon>Eubacteriales</taxon>
        <taxon>Oscillospiraceae</taxon>
        <taxon>Bittarella (ex Durand et al. 2017)</taxon>
    </lineage>
</organism>
<dbReference type="PANTHER" id="PTHR22777">
    <property type="entry name" value="HEMOLYSIN-RELATED"/>
    <property type="match status" value="1"/>
</dbReference>
<dbReference type="Pfam" id="PF00571">
    <property type="entry name" value="CBS"/>
    <property type="match status" value="2"/>
</dbReference>
<comment type="caution">
    <text evidence="16">The sequence shown here is derived from an EMBL/GenBank/DDBJ whole genome shotgun (WGS) entry which is preliminary data.</text>
</comment>
<evidence type="ECO:0000259" key="14">
    <source>
        <dbReference type="PROSITE" id="PS51846"/>
    </source>
</evidence>
<feature type="transmembrane region" description="Helical" evidence="12">
    <location>
        <begin position="6"/>
        <end position="29"/>
    </location>
</feature>
<evidence type="ECO:0000256" key="2">
    <source>
        <dbReference type="ARBA" id="ARBA00006337"/>
    </source>
</evidence>
<dbReference type="Gene3D" id="3.30.465.10">
    <property type="match status" value="1"/>
</dbReference>
<dbReference type="Pfam" id="PF01595">
    <property type="entry name" value="CNNM"/>
    <property type="match status" value="1"/>
</dbReference>
<dbReference type="InterPro" id="IPR046342">
    <property type="entry name" value="CBS_dom_sf"/>
</dbReference>
<comment type="similarity">
    <text evidence="2">Belongs to the UPF0053 family.</text>
</comment>
<dbReference type="EMBL" id="WWVX01000006">
    <property type="protein sequence ID" value="MZL69967.1"/>
    <property type="molecule type" value="Genomic_DNA"/>
</dbReference>
<evidence type="ECO:0000259" key="13">
    <source>
        <dbReference type="PROSITE" id="PS51371"/>
    </source>
</evidence>
<keyword evidence="6 10" id="KW-1133">Transmembrane helix</keyword>
<keyword evidence="8 10" id="KW-0472">Membrane</keyword>
<keyword evidence="18" id="KW-1185">Reference proteome</keyword>
<dbReference type="CDD" id="cd04590">
    <property type="entry name" value="CBS_pair_CorC_HlyC_assoc"/>
    <property type="match status" value="1"/>
</dbReference>
<protein>
    <submittedName>
        <fullName evidence="15">CBS domain-containing protein</fullName>
    </submittedName>
    <submittedName>
        <fullName evidence="16">Hemolysin</fullName>
    </submittedName>
</protein>
<evidence type="ECO:0000256" key="8">
    <source>
        <dbReference type="ARBA" id="ARBA00023136"/>
    </source>
</evidence>
<dbReference type="SUPFAM" id="SSF56176">
    <property type="entry name" value="FAD-binding/transporter-associated domain-like"/>
    <property type="match status" value="1"/>
</dbReference>
<evidence type="ECO:0000256" key="4">
    <source>
        <dbReference type="ARBA" id="ARBA00022692"/>
    </source>
</evidence>
<dbReference type="Gene3D" id="3.10.580.10">
    <property type="entry name" value="CBS-domain"/>
    <property type="match status" value="1"/>
</dbReference>
<reference evidence="17" key="2">
    <citation type="submission" date="2016-11" db="EMBL/GenBank/DDBJ databases">
        <authorList>
            <person name="Jaros S."/>
            <person name="Januszkiewicz K."/>
            <person name="Wedrychowicz H."/>
        </authorList>
    </citation>
    <scope>NUCLEOTIDE SEQUENCE [LARGE SCALE GENOMIC DNA]</scope>
    <source>
        <strain evidence="17">DSM 4029</strain>
    </source>
</reference>
<dbReference type="InterPro" id="IPR002550">
    <property type="entry name" value="CNNM"/>
</dbReference>
<dbReference type="InterPro" id="IPR044751">
    <property type="entry name" value="Ion_transp-like_CBS"/>
</dbReference>
<evidence type="ECO:0000256" key="12">
    <source>
        <dbReference type="SAM" id="Phobius"/>
    </source>
</evidence>
<dbReference type="Proteomes" id="UP000474718">
    <property type="component" value="Unassembled WGS sequence"/>
</dbReference>
<dbReference type="GO" id="GO:0005886">
    <property type="term" value="C:plasma membrane"/>
    <property type="evidence" value="ECO:0007669"/>
    <property type="project" value="UniProtKB-SubCell"/>
</dbReference>
<evidence type="ECO:0000256" key="7">
    <source>
        <dbReference type="ARBA" id="ARBA00023122"/>
    </source>
</evidence>
<sequence length="451" mass="48534">MDPDGTCWLILALGCALGAALLTAFYHGALADWDDRLRKQTDLAGADAALARLMCAPRRVEAAVLTGTLALGFGGLLAALAAARPARQALGELAGGGAWFAPVWLLGFALVWSILFAALCRFFPAALGQRYSRACARGLLPVYRLLSLLALPLGLLAAGLGRALATLFGARAPKGVETVTEEEILMMVDEGGETGVIEQSQKDMIANIFEFDDTTAEDIMTHRTEIEAVERAATVHDLVEAAIRSGFSRIPVYDGDLDNIVGVVMVKDLLPLVEKNDAAGQRAADYVRPVPYVPGSVKCRDLFQSLTQKHAQLAIVVDEYGGTAGLVSMEDILESIVGNIQDEYDREEEEIRREGEDAYLVDGSTDLDDLCEELGIEIDYDDSLYDTVAGFLTDRLGFIPDDGETPFVDCGGYHFQVARVEERRIALVRITRLPPEGETGGKPAGDPAGQQ</sequence>
<dbReference type="GO" id="GO:0050660">
    <property type="term" value="F:flavin adenine dinucleotide binding"/>
    <property type="evidence" value="ECO:0007669"/>
    <property type="project" value="InterPro"/>
</dbReference>
<feature type="region of interest" description="Disordered" evidence="11">
    <location>
        <begin position="432"/>
        <end position="451"/>
    </location>
</feature>
<dbReference type="PROSITE" id="PS51846">
    <property type="entry name" value="CNNM"/>
    <property type="match status" value="1"/>
</dbReference>
<evidence type="ECO:0000256" key="3">
    <source>
        <dbReference type="ARBA" id="ARBA00022475"/>
    </source>
</evidence>
<evidence type="ECO:0000256" key="9">
    <source>
        <dbReference type="PROSITE-ProRule" id="PRU00703"/>
    </source>
</evidence>
<evidence type="ECO:0000313" key="16">
    <source>
        <dbReference type="EMBL" id="SHG00506.1"/>
    </source>
</evidence>
<dbReference type="PANTHER" id="PTHR22777:SF32">
    <property type="entry name" value="UPF0053 INNER MEMBRANE PROTEIN YFJD"/>
    <property type="match status" value="1"/>
</dbReference>
<evidence type="ECO:0000256" key="11">
    <source>
        <dbReference type="SAM" id="MobiDB-lite"/>
    </source>
</evidence>
<comment type="subcellular location">
    <subcellularLocation>
        <location evidence="1">Cell membrane</location>
        <topology evidence="1">Multi-pass membrane protein</topology>
    </subcellularLocation>
</comment>
<dbReference type="Pfam" id="PF03471">
    <property type="entry name" value="CorC_HlyC"/>
    <property type="match status" value="1"/>
</dbReference>
<dbReference type="EMBL" id="FQVY01000002">
    <property type="protein sequence ID" value="SHG00506.1"/>
    <property type="molecule type" value="Genomic_DNA"/>
</dbReference>
<evidence type="ECO:0000313" key="17">
    <source>
        <dbReference type="Proteomes" id="UP000184089"/>
    </source>
</evidence>
<feature type="transmembrane region" description="Helical" evidence="12">
    <location>
        <begin position="145"/>
        <end position="165"/>
    </location>
</feature>
<evidence type="ECO:0000256" key="6">
    <source>
        <dbReference type="ARBA" id="ARBA00022989"/>
    </source>
</evidence>
<name>A0AAQ1MCL9_9FIRM</name>
<accession>A0AAQ1MCL9</accession>
<keyword evidence="3" id="KW-1003">Cell membrane</keyword>
<dbReference type="PROSITE" id="PS51371">
    <property type="entry name" value="CBS"/>
    <property type="match status" value="2"/>
</dbReference>
<dbReference type="SMART" id="SM01091">
    <property type="entry name" value="CorC_HlyC"/>
    <property type="match status" value="1"/>
</dbReference>
<dbReference type="InterPro" id="IPR016169">
    <property type="entry name" value="FAD-bd_PCMH_sub2"/>
</dbReference>
<keyword evidence="4 10" id="KW-0812">Transmembrane</keyword>
<evidence type="ECO:0000256" key="5">
    <source>
        <dbReference type="ARBA" id="ARBA00022737"/>
    </source>
</evidence>
<reference evidence="16" key="1">
    <citation type="submission" date="2016-11" db="EMBL/GenBank/DDBJ databases">
        <authorList>
            <person name="Varghese N."/>
            <person name="Submissions S."/>
        </authorList>
    </citation>
    <scope>NUCLEOTIDE SEQUENCE</scope>
    <source>
        <strain evidence="16">DSM 4029</strain>
    </source>
</reference>
<keyword evidence="7 9" id="KW-0129">CBS domain</keyword>
<dbReference type="InterPro" id="IPR036318">
    <property type="entry name" value="FAD-bd_PCMH-like_sf"/>
</dbReference>
<dbReference type="InterPro" id="IPR005170">
    <property type="entry name" value="Transptr-assoc_dom"/>
</dbReference>
<dbReference type="SMART" id="SM00116">
    <property type="entry name" value="CBS"/>
    <property type="match status" value="2"/>
</dbReference>
<evidence type="ECO:0000256" key="10">
    <source>
        <dbReference type="PROSITE-ProRule" id="PRU01193"/>
    </source>
</evidence>
<dbReference type="FunFam" id="3.10.580.10:FF:000002">
    <property type="entry name" value="Magnesium/cobalt efflux protein CorC"/>
    <property type="match status" value="1"/>
</dbReference>
<gene>
    <name evidence="15" type="ORF">GT747_09405</name>
    <name evidence="16" type="ORF">SAMN05444424_1118</name>
</gene>
<feature type="transmembrane region" description="Helical" evidence="12">
    <location>
        <begin position="62"/>
        <end position="83"/>
    </location>
</feature>
<evidence type="ECO:0000256" key="1">
    <source>
        <dbReference type="ARBA" id="ARBA00004651"/>
    </source>
</evidence>
<keyword evidence="5" id="KW-0677">Repeat</keyword>
<dbReference type="AlphaFoldDB" id="A0AAQ1MCL9"/>
<dbReference type="Proteomes" id="UP000184089">
    <property type="component" value="Unassembled WGS sequence"/>
</dbReference>
<feature type="transmembrane region" description="Helical" evidence="12">
    <location>
        <begin position="103"/>
        <end position="124"/>
    </location>
</feature>
<proteinExistence type="inferred from homology"/>
<feature type="domain" description="CBS" evidence="13">
    <location>
        <begin position="220"/>
        <end position="279"/>
    </location>
</feature>
<feature type="domain" description="CNNM transmembrane" evidence="14">
    <location>
        <begin position="1"/>
        <end position="201"/>
    </location>
</feature>
<evidence type="ECO:0000313" key="15">
    <source>
        <dbReference type="EMBL" id="MZL69967.1"/>
    </source>
</evidence>
<feature type="domain" description="CBS" evidence="13">
    <location>
        <begin position="286"/>
        <end position="343"/>
    </location>
</feature>
<evidence type="ECO:0000313" key="18">
    <source>
        <dbReference type="Proteomes" id="UP000474718"/>
    </source>
</evidence>
<dbReference type="SUPFAM" id="SSF54631">
    <property type="entry name" value="CBS-domain pair"/>
    <property type="match status" value="1"/>
</dbReference>
<dbReference type="InterPro" id="IPR000644">
    <property type="entry name" value="CBS_dom"/>
</dbReference>